<feature type="transmembrane region" description="Helical" evidence="3">
    <location>
        <begin position="137"/>
        <end position="158"/>
    </location>
</feature>
<dbReference type="EMBL" id="AJWZ01006628">
    <property type="protein sequence ID" value="EKC59242.1"/>
    <property type="molecule type" value="Genomic_DNA"/>
</dbReference>
<keyword evidence="3" id="KW-0812">Transmembrane</keyword>
<protein>
    <submittedName>
        <fullName evidence="4">Transporter, auxin efflux carrier family</fullName>
    </submittedName>
</protein>
<evidence type="ECO:0000256" key="3">
    <source>
        <dbReference type="SAM" id="Phobius"/>
    </source>
</evidence>
<organism evidence="4">
    <name type="scientific">human gut metagenome</name>
    <dbReference type="NCBI Taxonomy" id="408170"/>
    <lineage>
        <taxon>unclassified sequences</taxon>
        <taxon>metagenomes</taxon>
        <taxon>organismal metagenomes</taxon>
    </lineage>
</organism>
<dbReference type="PANTHER" id="PTHR36838">
    <property type="entry name" value="AUXIN EFFLUX CARRIER FAMILY PROTEIN"/>
    <property type="match status" value="1"/>
</dbReference>
<evidence type="ECO:0000256" key="1">
    <source>
        <dbReference type="ARBA" id="ARBA00004127"/>
    </source>
</evidence>
<gene>
    <name evidence="4" type="ORF">OBE_09597</name>
</gene>
<dbReference type="InterPro" id="IPR038770">
    <property type="entry name" value="Na+/solute_symporter_sf"/>
</dbReference>
<dbReference type="Gene3D" id="1.20.1530.20">
    <property type="match status" value="1"/>
</dbReference>
<sequence>VKSGDGKFRIKPILNNLVHSIPLMTYIFMTILGLLHLSLPAPVVEFAGIVGNANAFMAMLMIGVGFHLNGDPSQIGDIIKILGVRYIIGIALALAAYFILPLPLEYRQALVIVFLAPVASANPPFTAQMGSDFGLASAINSVSIIASIVLITTALVIML</sequence>
<name>K1SEN5_9ZZZZ</name>
<keyword evidence="2" id="KW-0813">Transport</keyword>
<feature type="transmembrane region" description="Helical" evidence="3">
    <location>
        <begin position="78"/>
        <end position="100"/>
    </location>
</feature>
<feature type="non-terminal residue" evidence="4">
    <location>
        <position position="1"/>
    </location>
</feature>
<feature type="transmembrane region" description="Helical" evidence="3">
    <location>
        <begin position="21"/>
        <end position="40"/>
    </location>
</feature>
<feature type="transmembrane region" description="Helical" evidence="3">
    <location>
        <begin position="46"/>
        <end position="66"/>
    </location>
</feature>
<dbReference type="PANTHER" id="PTHR36838:SF3">
    <property type="entry name" value="TRANSPORTER AUXIN EFFLUX CARRIER EC FAMILY"/>
    <property type="match status" value="1"/>
</dbReference>
<comment type="subcellular location">
    <subcellularLocation>
        <location evidence="1">Endomembrane system</location>
        <topology evidence="1">Multi-pass membrane protein</topology>
    </subcellularLocation>
</comment>
<accession>K1SEN5</accession>
<dbReference type="AlphaFoldDB" id="K1SEN5"/>
<reference evidence="4" key="1">
    <citation type="journal article" date="2013" name="Environ. Microbiol.">
        <title>Microbiota from the distal guts of lean and obese adolescents exhibit partial functional redundancy besides clear differences in community structure.</title>
        <authorList>
            <person name="Ferrer M."/>
            <person name="Ruiz A."/>
            <person name="Lanza F."/>
            <person name="Haange S.B."/>
            <person name="Oberbach A."/>
            <person name="Till H."/>
            <person name="Bargiela R."/>
            <person name="Campoy C."/>
            <person name="Segura M.T."/>
            <person name="Richter M."/>
            <person name="von Bergen M."/>
            <person name="Seifert J."/>
            <person name="Suarez A."/>
        </authorList>
    </citation>
    <scope>NUCLEOTIDE SEQUENCE</scope>
</reference>
<evidence type="ECO:0000313" key="4">
    <source>
        <dbReference type="EMBL" id="EKC59242.1"/>
    </source>
</evidence>
<evidence type="ECO:0000256" key="2">
    <source>
        <dbReference type="ARBA" id="ARBA00022448"/>
    </source>
</evidence>
<comment type="caution">
    <text evidence="4">The sequence shown here is derived from an EMBL/GenBank/DDBJ whole genome shotgun (WGS) entry which is preliminary data.</text>
</comment>
<keyword evidence="3" id="KW-0472">Membrane</keyword>
<proteinExistence type="predicted"/>
<keyword evidence="3" id="KW-1133">Transmembrane helix</keyword>
<dbReference type="GO" id="GO:0012505">
    <property type="term" value="C:endomembrane system"/>
    <property type="evidence" value="ECO:0007669"/>
    <property type="project" value="UniProtKB-SubCell"/>
</dbReference>